<feature type="transmembrane region" description="Helical" evidence="7">
    <location>
        <begin position="232"/>
        <end position="252"/>
    </location>
</feature>
<keyword evidence="11" id="KW-1185">Reference proteome</keyword>
<comment type="caution">
    <text evidence="10">The sequence shown here is derived from an EMBL/GenBank/DDBJ whole genome shotgun (WGS) entry which is preliminary data.</text>
</comment>
<dbReference type="Pfam" id="PF07696">
    <property type="entry name" value="7TMR-DISMED2"/>
    <property type="match status" value="1"/>
</dbReference>
<dbReference type="SUPFAM" id="SSF52172">
    <property type="entry name" value="CheY-like"/>
    <property type="match status" value="1"/>
</dbReference>
<dbReference type="PANTHER" id="PTHR43047">
    <property type="entry name" value="TWO-COMPONENT HISTIDINE PROTEIN KINASE"/>
    <property type="match status" value="1"/>
</dbReference>
<evidence type="ECO:0000256" key="2">
    <source>
        <dbReference type="ARBA" id="ARBA00012438"/>
    </source>
</evidence>
<keyword evidence="7" id="KW-0472">Membrane</keyword>
<feature type="modified residue" description="4-aspartylphosphate" evidence="6">
    <location>
        <position position="716"/>
    </location>
</feature>
<dbReference type="InterPro" id="IPR011622">
    <property type="entry name" value="7TMR_DISM_rcpt_extracell_dom2"/>
</dbReference>
<dbReference type="InterPro" id="IPR004358">
    <property type="entry name" value="Sig_transdc_His_kin-like_C"/>
</dbReference>
<keyword evidence="7" id="KW-1133">Transmembrane helix</keyword>
<dbReference type="Gene3D" id="3.30.565.10">
    <property type="entry name" value="Histidine kinase-like ATPase, C-terminal domain"/>
    <property type="match status" value="1"/>
</dbReference>
<feature type="transmembrane region" description="Helical" evidence="7">
    <location>
        <begin position="338"/>
        <end position="362"/>
    </location>
</feature>
<feature type="transmembrane region" description="Helical" evidence="7">
    <location>
        <begin position="314"/>
        <end position="332"/>
    </location>
</feature>
<name>A0ABT2ECK3_9GAMM</name>
<dbReference type="CDD" id="cd00082">
    <property type="entry name" value="HisKA"/>
    <property type="match status" value="1"/>
</dbReference>
<dbReference type="PANTHER" id="PTHR43047:SF72">
    <property type="entry name" value="OSMOSENSING HISTIDINE PROTEIN KINASE SLN1"/>
    <property type="match status" value="1"/>
</dbReference>
<feature type="transmembrane region" description="Helical" evidence="7">
    <location>
        <begin position="171"/>
        <end position="190"/>
    </location>
</feature>
<dbReference type="InterPro" id="IPR003661">
    <property type="entry name" value="HisK_dim/P_dom"/>
</dbReference>
<feature type="domain" description="Histidine kinase" evidence="8">
    <location>
        <begin position="420"/>
        <end position="638"/>
    </location>
</feature>
<keyword evidence="3 6" id="KW-0597">Phosphoprotein</keyword>
<dbReference type="InterPro" id="IPR036890">
    <property type="entry name" value="HATPase_C_sf"/>
</dbReference>
<organism evidence="10 11">
    <name type="scientific">Halomonas dongshanensis</name>
    <dbReference type="NCBI Taxonomy" id="2890835"/>
    <lineage>
        <taxon>Bacteria</taxon>
        <taxon>Pseudomonadati</taxon>
        <taxon>Pseudomonadota</taxon>
        <taxon>Gammaproteobacteria</taxon>
        <taxon>Oceanospirillales</taxon>
        <taxon>Halomonadaceae</taxon>
        <taxon>Halomonas</taxon>
    </lineage>
</organism>
<dbReference type="InterPro" id="IPR011006">
    <property type="entry name" value="CheY-like_superfamily"/>
</dbReference>
<dbReference type="InterPro" id="IPR005467">
    <property type="entry name" value="His_kinase_dom"/>
</dbReference>
<evidence type="ECO:0000256" key="4">
    <source>
        <dbReference type="ARBA" id="ARBA00022679"/>
    </source>
</evidence>
<dbReference type="InterPro" id="IPR036097">
    <property type="entry name" value="HisK_dim/P_sf"/>
</dbReference>
<evidence type="ECO:0000259" key="8">
    <source>
        <dbReference type="PROSITE" id="PS50109"/>
    </source>
</evidence>
<dbReference type="PROSITE" id="PS50110">
    <property type="entry name" value="RESPONSE_REGULATORY"/>
    <property type="match status" value="1"/>
</dbReference>
<keyword evidence="4" id="KW-0808">Transferase</keyword>
<dbReference type="InterPro" id="IPR001789">
    <property type="entry name" value="Sig_transdc_resp-reg_receiver"/>
</dbReference>
<protein>
    <recommendedName>
        <fullName evidence="2">histidine kinase</fullName>
        <ecNumber evidence="2">2.7.13.3</ecNumber>
    </recommendedName>
</protein>
<evidence type="ECO:0000256" key="6">
    <source>
        <dbReference type="PROSITE-ProRule" id="PRU00169"/>
    </source>
</evidence>
<keyword evidence="7" id="KW-0812">Transmembrane</keyword>
<dbReference type="InterPro" id="IPR003594">
    <property type="entry name" value="HATPase_dom"/>
</dbReference>
<evidence type="ECO:0000256" key="7">
    <source>
        <dbReference type="SAM" id="Phobius"/>
    </source>
</evidence>
<evidence type="ECO:0000313" key="10">
    <source>
        <dbReference type="EMBL" id="MCS2608392.1"/>
    </source>
</evidence>
<evidence type="ECO:0000256" key="1">
    <source>
        <dbReference type="ARBA" id="ARBA00000085"/>
    </source>
</evidence>
<dbReference type="Pfam" id="PF00072">
    <property type="entry name" value="Response_reg"/>
    <property type="match status" value="1"/>
</dbReference>
<dbReference type="SMART" id="SM00387">
    <property type="entry name" value="HATPase_c"/>
    <property type="match status" value="1"/>
</dbReference>
<dbReference type="SUPFAM" id="SSF47384">
    <property type="entry name" value="Homodimeric domain of signal transducing histidine kinase"/>
    <property type="match status" value="1"/>
</dbReference>
<dbReference type="PROSITE" id="PS50109">
    <property type="entry name" value="HIS_KIN"/>
    <property type="match status" value="1"/>
</dbReference>
<dbReference type="SMART" id="SM00388">
    <property type="entry name" value="HisKA"/>
    <property type="match status" value="1"/>
</dbReference>
<feature type="domain" description="Response regulatory" evidence="9">
    <location>
        <begin position="665"/>
        <end position="782"/>
    </location>
</feature>
<dbReference type="Gene3D" id="2.60.40.2380">
    <property type="match status" value="1"/>
</dbReference>
<dbReference type="Gene3D" id="3.40.50.2300">
    <property type="match status" value="1"/>
</dbReference>
<feature type="transmembrane region" description="Helical" evidence="7">
    <location>
        <begin position="259"/>
        <end position="278"/>
    </location>
</feature>
<evidence type="ECO:0000256" key="5">
    <source>
        <dbReference type="ARBA" id="ARBA00022777"/>
    </source>
</evidence>
<reference evidence="10" key="1">
    <citation type="submission" date="2021-11" db="EMBL/GenBank/DDBJ databases">
        <title>Halomonas sp., isolated from a coastal aquaculture zone in Dongshan Bay.</title>
        <authorList>
            <person name="Lin W."/>
        </authorList>
    </citation>
    <scope>NUCLEOTIDE SEQUENCE</scope>
    <source>
        <strain evidence="10">Yzlin-01</strain>
    </source>
</reference>
<accession>A0ABT2ECK3</accession>
<dbReference type="Pfam" id="PF00512">
    <property type="entry name" value="HisKA"/>
    <property type="match status" value="1"/>
</dbReference>
<evidence type="ECO:0000259" key="9">
    <source>
        <dbReference type="PROSITE" id="PS50110"/>
    </source>
</evidence>
<dbReference type="RefSeq" id="WP_259034872.1">
    <property type="nucleotide sequence ID" value="NZ_JAJISC010000001.1"/>
</dbReference>
<keyword evidence="5" id="KW-0418">Kinase</keyword>
<evidence type="ECO:0000256" key="3">
    <source>
        <dbReference type="ARBA" id="ARBA00022553"/>
    </source>
</evidence>
<dbReference type="SMART" id="SM00448">
    <property type="entry name" value="REC"/>
    <property type="match status" value="1"/>
</dbReference>
<dbReference type="Proteomes" id="UP001165542">
    <property type="component" value="Unassembled WGS sequence"/>
</dbReference>
<gene>
    <name evidence="10" type="ORF">LLY24_03525</name>
</gene>
<dbReference type="Pfam" id="PF02518">
    <property type="entry name" value="HATPase_c"/>
    <property type="match status" value="1"/>
</dbReference>
<dbReference type="EMBL" id="JAJISC010000001">
    <property type="protein sequence ID" value="MCS2608392.1"/>
    <property type="molecule type" value="Genomic_DNA"/>
</dbReference>
<sequence>MEVPQEIDLSTITSKDNITHKMLGFSVRGDDDLQMWQVLHEGEWKDIGQHGDILEAPRQHSTLWLKASLVNSGEEYVERWIELLPWRLNQVDAWLLDPESFEINKHINAGLNVPLDNRALDSNRAIFPIDLFPGERAVLIIRIYADSRPFLSVTGWDPIEFYMESAAKYRLHSMLLASILTLCVVLFLKVDFRYCLLSVWLLITFVFESEKEGYVSQVIFPFLFDYSANLRFITWILVSALFLIASVYLLGLQRSRWRILSIVVLGVSVVFGSLSFVLDGVTMRNVGSAIDLGFSLVWLLMLPDALRIDRKWQFSLLAALSIWWLTANYVLIGYVTNIYYTASFSSIKVIAEIGVILGLLMIYSRQKKAHEHCLERQLREHQNDQLNLLEHLVERRTRELNMALESAHRANEEKTLFLGRITHDLKSPLTSISGYSQLLCAESGSGKVREYAHIICTSAAYMDRLLSQLIGYAKGAISTGESVEDVHIEQFFSTIRQEAEVLVRKNGNRFSMSVIATAFPVARFNAISLRQVVINLIDNAAKYTKEGVVTMDVACYPKNDTTKEANLVITLRDSGCGISKELQDRLFEPFFQESRENEGSGLGLAIVQDLVTNMKGDIHLQSEKGVGTQFRVFIPVTQGDESSLIDNNPFIPAYLLPEFRANGLSAWVVEDLPPILEMFCDELFAMGFEVKAWRSGQEVVALLQQGEELPDLIITDYRLLDASGDQVFTAARQRDASLPVILTSAIWSILTERQWRNDYDYSALLPKPVDLVLFRREVARVCGISVQVKSNSKNLGKSDVSCDMKKLEEFLALGAVSDILDWCDAFFYAKPELKYISDRIRDKASRGDFSAINDLIKELVLYAESERV</sequence>
<comment type="catalytic activity">
    <reaction evidence="1">
        <text>ATP + protein L-histidine = ADP + protein N-phospho-L-histidine.</text>
        <dbReference type="EC" id="2.7.13.3"/>
    </reaction>
</comment>
<dbReference type="EC" id="2.7.13.3" evidence="2"/>
<dbReference type="Gene3D" id="1.10.287.130">
    <property type="match status" value="1"/>
</dbReference>
<proteinExistence type="predicted"/>
<dbReference type="SUPFAM" id="SSF55874">
    <property type="entry name" value="ATPase domain of HSP90 chaperone/DNA topoisomerase II/histidine kinase"/>
    <property type="match status" value="1"/>
</dbReference>
<dbReference type="CDD" id="cd00156">
    <property type="entry name" value="REC"/>
    <property type="match status" value="1"/>
</dbReference>
<evidence type="ECO:0000313" key="11">
    <source>
        <dbReference type="Proteomes" id="UP001165542"/>
    </source>
</evidence>
<dbReference type="PRINTS" id="PR00344">
    <property type="entry name" value="BCTRLSENSOR"/>
</dbReference>